<proteinExistence type="predicted"/>
<dbReference type="GO" id="GO:0005524">
    <property type="term" value="F:ATP binding"/>
    <property type="evidence" value="ECO:0007669"/>
    <property type="project" value="UniProtKB-KW"/>
</dbReference>
<keyword evidence="7 12" id="KW-0418">Kinase</keyword>
<dbReference type="SMART" id="SM00388">
    <property type="entry name" value="HisKA"/>
    <property type="match status" value="1"/>
</dbReference>
<dbReference type="Pfam" id="PF02518">
    <property type="entry name" value="HATPase_c"/>
    <property type="match status" value="1"/>
</dbReference>
<dbReference type="CDD" id="cd00082">
    <property type="entry name" value="HisKA"/>
    <property type="match status" value="1"/>
</dbReference>
<keyword evidence="5" id="KW-0808">Transferase</keyword>
<keyword evidence="8" id="KW-0067">ATP-binding</keyword>
<protein>
    <recommendedName>
        <fullName evidence="3">histidine kinase</fullName>
        <ecNumber evidence="3">2.7.13.3</ecNumber>
    </recommendedName>
</protein>
<feature type="transmembrane region" description="Helical" evidence="10">
    <location>
        <begin position="56"/>
        <end position="73"/>
    </location>
</feature>
<accession>A0A8J7S9U5</accession>
<evidence type="ECO:0000256" key="7">
    <source>
        <dbReference type="ARBA" id="ARBA00022777"/>
    </source>
</evidence>
<evidence type="ECO:0000256" key="8">
    <source>
        <dbReference type="ARBA" id="ARBA00022840"/>
    </source>
</evidence>
<feature type="region of interest" description="Disordered" evidence="9">
    <location>
        <begin position="1"/>
        <end position="39"/>
    </location>
</feature>
<dbReference type="Gene3D" id="3.30.565.10">
    <property type="entry name" value="Histidine kinase-like ATPase, C-terminal domain"/>
    <property type="match status" value="1"/>
</dbReference>
<evidence type="ECO:0000256" key="6">
    <source>
        <dbReference type="ARBA" id="ARBA00022741"/>
    </source>
</evidence>
<dbReference type="Pfam" id="PF00512">
    <property type="entry name" value="HisKA"/>
    <property type="match status" value="1"/>
</dbReference>
<organism evidence="12 13">
    <name type="scientific">Marivibrio halodurans</name>
    <dbReference type="NCBI Taxonomy" id="2039722"/>
    <lineage>
        <taxon>Bacteria</taxon>
        <taxon>Pseudomonadati</taxon>
        <taxon>Pseudomonadota</taxon>
        <taxon>Alphaproteobacteria</taxon>
        <taxon>Rhodospirillales</taxon>
        <taxon>Rhodospirillaceae</taxon>
        <taxon>Marivibrio</taxon>
    </lineage>
</organism>
<keyword evidence="6" id="KW-0547">Nucleotide-binding</keyword>
<dbReference type="InterPro" id="IPR036890">
    <property type="entry name" value="HATPase_C_sf"/>
</dbReference>
<comment type="subcellular location">
    <subcellularLocation>
        <location evidence="2">Cell membrane</location>
        <topology evidence="2">Multi-pass membrane protein</topology>
    </subcellularLocation>
</comment>
<feature type="domain" description="Histidine kinase" evidence="11">
    <location>
        <begin position="250"/>
        <end position="470"/>
    </location>
</feature>
<evidence type="ECO:0000256" key="1">
    <source>
        <dbReference type="ARBA" id="ARBA00000085"/>
    </source>
</evidence>
<dbReference type="AlphaFoldDB" id="A0A8J7S9U5"/>
<evidence type="ECO:0000256" key="2">
    <source>
        <dbReference type="ARBA" id="ARBA00004651"/>
    </source>
</evidence>
<evidence type="ECO:0000256" key="5">
    <source>
        <dbReference type="ARBA" id="ARBA00022679"/>
    </source>
</evidence>
<evidence type="ECO:0000256" key="9">
    <source>
        <dbReference type="SAM" id="MobiDB-lite"/>
    </source>
</evidence>
<dbReference type="EC" id="2.7.13.3" evidence="3"/>
<comment type="catalytic activity">
    <reaction evidence="1">
        <text>ATP + protein L-histidine = ADP + protein N-phospho-L-histidine.</text>
        <dbReference type="EC" id="2.7.13.3"/>
    </reaction>
</comment>
<reference evidence="12" key="1">
    <citation type="submission" date="2021-04" db="EMBL/GenBank/DDBJ databases">
        <authorList>
            <person name="Zhang D.-C."/>
        </authorList>
    </citation>
    <scope>NUCLEOTIDE SEQUENCE</scope>
    <source>
        <strain evidence="12">CGMCC 1.15697</strain>
    </source>
</reference>
<dbReference type="InterPro" id="IPR005467">
    <property type="entry name" value="His_kinase_dom"/>
</dbReference>
<dbReference type="Gene3D" id="1.10.287.130">
    <property type="match status" value="1"/>
</dbReference>
<dbReference type="PANTHER" id="PTHR44936">
    <property type="entry name" value="SENSOR PROTEIN CREC"/>
    <property type="match status" value="1"/>
</dbReference>
<dbReference type="PANTHER" id="PTHR44936:SF10">
    <property type="entry name" value="SENSOR PROTEIN RSTB"/>
    <property type="match status" value="1"/>
</dbReference>
<dbReference type="SUPFAM" id="SSF55874">
    <property type="entry name" value="ATPase domain of HSP90 chaperone/DNA topoisomerase II/histidine kinase"/>
    <property type="match status" value="1"/>
</dbReference>
<dbReference type="GO" id="GO:0000155">
    <property type="term" value="F:phosphorelay sensor kinase activity"/>
    <property type="evidence" value="ECO:0007669"/>
    <property type="project" value="InterPro"/>
</dbReference>
<name>A0A8J7S9U5_9PROT</name>
<dbReference type="Proteomes" id="UP000672602">
    <property type="component" value="Unassembled WGS sequence"/>
</dbReference>
<sequence length="475" mass="50347">MIPPFRNRRRRVALSEDEEDPVPPRRLPGRGGAAVPQDSAATGAARRVAIHPRTLLLIRWIAVVGQVVAVLTVHDALDFPVALIECFATIGALALANIWLWVTAPAGPGRISEARAARIMAFDLVQLGTLLAFTGGLANPFSILILGPVTVAATILSRRAAAGIILLALVIAALLALWHYPLPWSAGGVTLPRTYLLGLWTAGSVALVFIGIYVWSVTDDTRRLTAALAESEAALAKEREMSSVGALAAAAAHELGSPLATIAVVTRELQAEVHPDDPLREDIDLLHEQSQRCRDILVGLERRPVSSTGGGPGGAGAVRPGESDPYERLSLTALVEAAAANHVPDGIALTIEEAPPTEGPQPDLMRRPEVLHGLGNLIANAGQFARARVTIRLSWRADHVTVRIKDDGPGFAPHILQLLGEPYISSRAGRQGHLGLGVFIASTLLESIGGQLTFRNRRGAEVEVTLPRAVLEGPA</sequence>
<dbReference type="InterPro" id="IPR003661">
    <property type="entry name" value="HisK_dim/P_dom"/>
</dbReference>
<keyword evidence="10" id="KW-0472">Membrane</keyword>
<dbReference type="SUPFAM" id="SSF47384">
    <property type="entry name" value="Homodimeric domain of signal transducing histidine kinase"/>
    <property type="match status" value="1"/>
</dbReference>
<dbReference type="RefSeq" id="WP_210682676.1">
    <property type="nucleotide sequence ID" value="NZ_JAGMWN010000006.1"/>
</dbReference>
<feature type="transmembrane region" description="Helical" evidence="10">
    <location>
        <begin position="79"/>
        <end position="104"/>
    </location>
</feature>
<dbReference type="EMBL" id="JAGMWN010000006">
    <property type="protein sequence ID" value="MBP5858097.1"/>
    <property type="molecule type" value="Genomic_DNA"/>
</dbReference>
<keyword evidence="10" id="KW-0812">Transmembrane</keyword>
<evidence type="ECO:0000259" key="11">
    <source>
        <dbReference type="PROSITE" id="PS50109"/>
    </source>
</evidence>
<comment type="caution">
    <text evidence="12">The sequence shown here is derived from an EMBL/GenBank/DDBJ whole genome shotgun (WGS) entry which is preliminary data.</text>
</comment>
<dbReference type="InterPro" id="IPR003594">
    <property type="entry name" value="HATPase_dom"/>
</dbReference>
<dbReference type="SMART" id="SM00387">
    <property type="entry name" value="HATPase_c"/>
    <property type="match status" value="1"/>
</dbReference>
<dbReference type="PROSITE" id="PS50109">
    <property type="entry name" value="HIS_KIN"/>
    <property type="match status" value="1"/>
</dbReference>
<evidence type="ECO:0000256" key="4">
    <source>
        <dbReference type="ARBA" id="ARBA00022475"/>
    </source>
</evidence>
<feature type="transmembrane region" description="Helical" evidence="10">
    <location>
        <begin position="194"/>
        <end position="215"/>
    </location>
</feature>
<evidence type="ECO:0000256" key="10">
    <source>
        <dbReference type="SAM" id="Phobius"/>
    </source>
</evidence>
<gene>
    <name evidence="12" type="ORF">KAJ83_13845</name>
</gene>
<feature type="compositionally biased region" description="Basic residues" evidence="9">
    <location>
        <begin position="1"/>
        <end position="12"/>
    </location>
</feature>
<keyword evidence="13" id="KW-1185">Reference proteome</keyword>
<keyword evidence="4" id="KW-1003">Cell membrane</keyword>
<evidence type="ECO:0000256" key="3">
    <source>
        <dbReference type="ARBA" id="ARBA00012438"/>
    </source>
</evidence>
<keyword evidence="10" id="KW-1133">Transmembrane helix</keyword>
<evidence type="ECO:0000313" key="12">
    <source>
        <dbReference type="EMBL" id="MBP5858097.1"/>
    </source>
</evidence>
<dbReference type="InterPro" id="IPR047770">
    <property type="entry name" value="RegB"/>
</dbReference>
<dbReference type="InterPro" id="IPR036097">
    <property type="entry name" value="HisK_dim/P_sf"/>
</dbReference>
<dbReference type="InterPro" id="IPR050980">
    <property type="entry name" value="2C_sensor_his_kinase"/>
</dbReference>
<dbReference type="GO" id="GO:0005886">
    <property type="term" value="C:plasma membrane"/>
    <property type="evidence" value="ECO:0007669"/>
    <property type="project" value="UniProtKB-SubCell"/>
</dbReference>
<feature type="transmembrane region" description="Helical" evidence="10">
    <location>
        <begin position="164"/>
        <end position="182"/>
    </location>
</feature>
<dbReference type="NCBIfam" id="NF033792">
    <property type="entry name" value="ActS_PrrB_HisK"/>
    <property type="match status" value="1"/>
</dbReference>
<evidence type="ECO:0000313" key="13">
    <source>
        <dbReference type="Proteomes" id="UP000672602"/>
    </source>
</evidence>